<keyword evidence="5" id="KW-1185">Reference proteome</keyword>
<feature type="domain" description="Acetophenone carboxylase-like C-terminal" evidence="3">
    <location>
        <begin position="509"/>
        <end position="682"/>
    </location>
</feature>
<comment type="caution">
    <text evidence="4">The sequence shown here is derived from an EMBL/GenBank/DDBJ whole genome shotgun (WGS) entry which is preliminary data.</text>
</comment>
<dbReference type="GO" id="GO:0017168">
    <property type="term" value="F:5-oxoprolinase (ATP-hydrolyzing) activity"/>
    <property type="evidence" value="ECO:0007669"/>
    <property type="project" value="TreeGrafter"/>
</dbReference>
<evidence type="ECO:0000259" key="1">
    <source>
        <dbReference type="Pfam" id="PF01968"/>
    </source>
</evidence>
<dbReference type="PANTHER" id="PTHR11365:SF23">
    <property type="entry name" value="HYPOTHETICAL 5-OXOPROLINASE (EUROFUNG)-RELATED"/>
    <property type="match status" value="1"/>
</dbReference>
<evidence type="ECO:0000313" key="5">
    <source>
        <dbReference type="Proteomes" id="UP000282529"/>
    </source>
</evidence>
<sequence>MGIRICTDIGGTFTDLVVVDESGSVNIFKALTTPENRVDGIINGLTIAADFYGKSLKQLMESCEYFGHGTTTSTNALIERKVAKVGLICTTGFRDVLLFREAGKENPFDWYLDYPEPYIPRYLTLPVTERINAEGGIDIPLNEDEVREAIRKFKQYDVEVVAVSLMWSFVNPAHELRIGEIIEEEWPGKTYALSHVVNPRIREYRRTVSTVIDASLKPLITHYVSTFEDRLREIGYRNELSLLTCSGGVTSPQEMIASPIYSLDSGPALAPVSGRFYAKKELSKDHVITCDMGGTSFDVSRVTDGIITISNDNVIQNERLSIPKVDVKTIGAGGGSIAWVDDGGLIRVGPEGAGSVPGPACYMRGGERATVTDANLVLGYLDENYFLGGNMKVSKELAEKAIMKSVAEPLNLSLMDAAYTIYNTANHLMTEAVRDMTVFEGIDPKEYAVVAGGGAVGMHIIPIVSQLGCQEVIVPKTASTLSAFGGVVADVVREFNRSHLTASTGFDYEKVKSVLNKLAADARAFLDTVGVSKENQVFEFAVEARYLFQERELTVPLRSNAIQNVQDLEALIDDFHSKHEFTLGSMEKGQAVEFVVWKVIARGITPEINLQVQSLSSETPNRSSLKATRKAYFREMGGQVDVQVYDGTLLQAGNKIVGPAIIEEPTTNIVVTPGSTVTLSKYENYVIDMKEYFAPANQTASVPVTQ</sequence>
<dbReference type="Pfam" id="PF05378">
    <property type="entry name" value="Hydant_A_N"/>
    <property type="match status" value="1"/>
</dbReference>
<reference evidence="4 5" key="1">
    <citation type="submission" date="2018-11" db="EMBL/GenBank/DDBJ databases">
        <title>Genome sequence of strain 7197.</title>
        <authorList>
            <person name="Gao J."/>
            <person name="Sun J."/>
        </authorList>
    </citation>
    <scope>NUCLEOTIDE SEQUENCE [LARGE SCALE GENOMIC DNA]</scope>
    <source>
        <strain evidence="4 5">7197</strain>
    </source>
</reference>
<dbReference type="OrthoDB" id="9768323at2"/>
<protein>
    <submittedName>
        <fullName evidence="4">Hydantoinase/oxoprolinase family protein</fullName>
    </submittedName>
</protein>
<dbReference type="Pfam" id="PF19278">
    <property type="entry name" value="Hydant_A_C"/>
    <property type="match status" value="1"/>
</dbReference>
<dbReference type="InterPro" id="IPR008040">
    <property type="entry name" value="Hydant_A_N"/>
</dbReference>
<dbReference type="GO" id="GO:0006749">
    <property type="term" value="P:glutathione metabolic process"/>
    <property type="evidence" value="ECO:0007669"/>
    <property type="project" value="TreeGrafter"/>
</dbReference>
<evidence type="ECO:0000313" key="4">
    <source>
        <dbReference type="EMBL" id="RQW13347.1"/>
    </source>
</evidence>
<evidence type="ECO:0000259" key="3">
    <source>
        <dbReference type="Pfam" id="PF19278"/>
    </source>
</evidence>
<accession>A0A3N9PDK3</accession>
<dbReference type="PANTHER" id="PTHR11365">
    <property type="entry name" value="5-OXOPROLINASE RELATED"/>
    <property type="match status" value="1"/>
</dbReference>
<organism evidence="4 5">
    <name type="scientific">Paenibacillus rhizophilus</name>
    <dbReference type="NCBI Taxonomy" id="1850366"/>
    <lineage>
        <taxon>Bacteria</taxon>
        <taxon>Bacillati</taxon>
        <taxon>Bacillota</taxon>
        <taxon>Bacilli</taxon>
        <taxon>Bacillales</taxon>
        <taxon>Paenibacillaceae</taxon>
        <taxon>Paenibacillus</taxon>
    </lineage>
</organism>
<feature type="domain" description="Hydantoinase/oxoprolinase N-terminal" evidence="2">
    <location>
        <begin position="4"/>
        <end position="185"/>
    </location>
</feature>
<dbReference type="Pfam" id="PF01968">
    <property type="entry name" value="Hydantoinase_A"/>
    <property type="match status" value="1"/>
</dbReference>
<proteinExistence type="predicted"/>
<evidence type="ECO:0000259" key="2">
    <source>
        <dbReference type="Pfam" id="PF05378"/>
    </source>
</evidence>
<feature type="domain" description="Hydantoinase A/oxoprolinase" evidence="1">
    <location>
        <begin position="206"/>
        <end position="494"/>
    </location>
</feature>
<name>A0A3N9PDK3_9BACL</name>
<dbReference type="AlphaFoldDB" id="A0A3N9PDK3"/>
<dbReference type="GO" id="GO:0005829">
    <property type="term" value="C:cytosol"/>
    <property type="evidence" value="ECO:0007669"/>
    <property type="project" value="TreeGrafter"/>
</dbReference>
<dbReference type="EMBL" id="RQPI01000001">
    <property type="protein sequence ID" value="RQW13347.1"/>
    <property type="molecule type" value="Genomic_DNA"/>
</dbReference>
<dbReference type="RefSeq" id="WP_124693991.1">
    <property type="nucleotide sequence ID" value="NZ_JBHUFE010000016.1"/>
</dbReference>
<dbReference type="InterPro" id="IPR049517">
    <property type="entry name" value="ACX-like_C"/>
</dbReference>
<dbReference type="Proteomes" id="UP000282529">
    <property type="component" value="Unassembled WGS sequence"/>
</dbReference>
<dbReference type="InterPro" id="IPR045079">
    <property type="entry name" value="Oxoprolinase-like"/>
</dbReference>
<gene>
    <name evidence="4" type="ORF">EH198_02635</name>
</gene>
<dbReference type="InterPro" id="IPR002821">
    <property type="entry name" value="Hydantoinase_A"/>
</dbReference>